<evidence type="ECO:0000256" key="1">
    <source>
        <dbReference type="ARBA" id="ARBA00005964"/>
    </source>
</evidence>
<dbReference type="Gene3D" id="3.40.50.1820">
    <property type="entry name" value="alpha/beta hydrolase"/>
    <property type="match status" value="1"/>
</dbReference>
<keyword evidence="6" id="KW-1185">Reference proteome</keyword>
<dbReference type="InterPro" id="IPR019826">
    <property type="entry name" value="Carboxylesterase_B_AS"/>
</dbReference>
<evidence type="ECO:0000313" key="5">
    <source>
        <dbReference type="EMBL" id="KAK5074472.1"/>
    </source>
</evidence>
<comment type="similarity">
    <text evidence="1 3">Belongs to the type-B carboxylesterase/lipase family.</text>
</comment>
<dbReference type="SUPFAM" id="SSF53474">
    <property type="entry name" value="alpha/beta-Hydrolases"/>
    <property type="match status" value="1"/>
</dbReference>
<protein>
    <recommendedName>
        <fullName evidence="3">Carboxylic ester hydrolase</fullName>
        <ecNumber evidence="3">3.1.1.-</ecNumber>
    </recommendedName>
</protein>
<name>A0ABR0JVE5_9EURO</name>
<evidence type="ECO:0000256" key="3">
    <source>
        <dbReference type="RuleBase" id="RU361235"/>
    </source>
</evidence>
<dbReference type="InterPro" id="IPR002018">
    <property type="entry name" value="CarbesteraseB"/>
</dbReference>
<evidence type="ECO:0000259" key="4">
    <source>
        <dbReference type="Pfam" id="PF00135"/>
    </source>
</evidence>
<dbReference type="PROSITE" id="PS00122">
    <property type="entry name" value="CARBOXYLESTERASE_B_1"/>
    <property type="match status" value="1"/>
</dbReference>
<dbReference type="PANTHER" id="PTHR43142">
    <property type="entry name" value="CARBOXYLIC ESTER HYDROLASE"/>
    <property type="match status" value="1"/>
</dbReference>
<feature type="domain" description="Carboxylesterase type B" evidence="4">
    <location>
        <begin position="33"/>
        <end position="492"/>
    </location>
</feature>
<dbReference type="Pfam" id="PF00135">
    <property type="entry name" value="COesterase"/>
    <property type="match status" value="1"/>
</dbReference>
<gene>
    <name evidence="5" type="ORF">LTR24_010190</name>
</gene>
<comment type="caution">
    <text evidence="5">The sequence shown here is derived from an EMBL/GenBank/DDBJ whole genome shotgun (WGS) entry which is preliminary data.</text>
</comment>
<sequence>MASPTGTDTNFKHTSNSVQCGLVGCIHPRFGGKVVQFRGIPYATVAKRFAKPVLATNWRDHGPSFTKYGTLYPQPGFPYESMFGMPPAPGDERGSGVSDIKFDELTCCNLNVTCPQIQGATASGLRRPVYVWIHGGGQAVSFPAAQHRLGDPGPLVAQSVEMNKPIILVTFNYRLNIFGFADPEGVNLNLGMQDQVTALRWVQDYIHLFGGDPNNITLGGQSAGAIYTHGLLAMNIKPKRAILASGSLYLTAPSDRERCMKVFRWMEQSLRSNRAQNDTSGGQTIDGESTGSFLYTAPPEEMMKIVQEAGFYSWWMFDSSLGDWKEDVKVFANVAEAVLLSDCKDEAAPYDGRLRLIPKEEQLKAFQSLSRSDYNALAQVYDFEGTQHDDERWAIVVRDFVNDARYAVWTQELWRRINSARGTGVTCKAYLCHYDEVNPFGPWPNWSFPVAHHAVDLLAAFGGLDETVNGATKEAGRLLRGFWINFINGEEPWPSDMIYGFGPDGKNGLIPAAEEIDSTDASTTATRRRQPQFQVLKNIGIDALTRVWQQLLPTVGVDI</sequence>
<accession>A0ABR0JVE5</accession>
<keyword evidence="2 3" id="KW-0378">Hydrolase</keyword>
<dbReference type="PANTHER" id="PTHR43142:SF5">
    <property type="entry name" value="CARBOXYLIC ESTER HYDROLASE"/>
    <property type="match status" value="1"/>
</dbReference>
<dbReference type="EC" id="3.1.1.-" evidence="3"/>
<dbReference type="EMBL" id="JAVRRG010000286">
    <property type="protein sequence ID" value="KAK5074472.1"/>
    <property type="molecule type" value="Genomic_DNA"/>
</dbReference>
<reference evidence="5 6" key="1">
    <citation type="submission" date="2023-08" db="EMBL/GenBank/DDBJ databases">
        <title>Black Yeasts Isolated from many extreme environments.</title>
        <authorList>
            <person name="Coleine C."/>
            <person name="Stajich J.E."/>
            <person name="Selbmann L."/>
        </authorList>
    </citation>
    <scope>NUCLEOTIDE SEQUENCE [LARGE SCALE GENOMIC DNA]</scope>
    <source>
        <strain evidence="5 6">CCFEE 5885</strain>
    </source>
</reference>
<evidence type="ECO:0000313" key="6">
    <source>
        <dbReference type="Proteomes" id="UP001345013"/>
    </source>
</evidence>
<organism evidence="5 6">
    <name type="scientific">Lithohypha guttulata</name>
    <dbReference type="NCBI Taxonomy" id="1690604"/>
    <lineage>
        <taxon>Eukaryota</taxon>
        <taxon>Fungi</taxon>
        <taxon>Dikarya</taxon>
        <taxon>Ascomycota</taxon>
        <taxon>Pezizomycotina</taxon>
        <taxon>Eurotiomycetes</taxon>
        <taxon>Chaetothyriomycetidae</taxon>
        <taxon>Chaetothyriales</taxon>
        <taxon>Trichomeriaceae</taxon>
        <taxon>Lithohypha</taxon>
    </lineage>
</organism>
<dbReference type="InterPro" id="IPR029058">
    <property type="entry name" value="AB_hydrolase_fold"/>
</dbReference>
<dbReference type="Proteomes" id="UP001345013">
    <property type="component" value="Unassembled WGS sequence"/>
</dbReference>
<evidence type="ECO:0000256" key="2">
    <source>
        <dbReference type="ARBA" id="ARBA00022801"/>
    </source>
</evidence>
<proteinExistence type="inferred from homology"/>